<reference evidence="2 3" key="1">
    <citation type="submission" date="2019-02" db="EMBL/GenBank/DDBJ databases">
        <title>Genome sequencing of the rare red list fungi Antrodiella citrinella (Flaviporus citrinellus).</title>
        <authorList>
            <person name="Buettner E."/>
            <person name="Kellner H."/>
        </authorList>
    </citation>
    <scope>NUCLEOTIDE SEQUENCE [LARGE SCALE GENOMIC DNA]</scope>
    <source>
        <strain evidence="2 3">DSM 108506</strain>
    </source>
</reference>
<name>A0A4S4MR23_9APHY</name>
<protein>
    <submittedName>
        <fullName evidence="2">Uncharacterized protein</fullName>
    </submittedName>
</protein>
<feature type="region of interest" description="Disordered" evidence="1">
    <location>
        <begin position="1"/>
        <end position="20"/>
    </location>
</feature>
<evidence type="ECO:0000256" key="1">
    <source>
        <dbReference type="SAM" id="MobiDB-lite"/>
    </source>
</evidence>
<proteinExistence type="predicted"/>
<accession>A0A4S4MR23</accession>
<comment type="caution">
    <text evidence="2">The sequence shown here is derived from an EMBL/GenBank/DDBJ whole genome shotgun (WGS) entry which is preliminary data.</text>
</comment>
<dbReference type="Proteomes" id="UP000308730">
    <property type="component" value="Unassembled WGS sequence"/>
</dbReference>
<dbReference type="EMBL" id="SGPM01000242">
    <property type="protein sequence ID" value="THH27561.1"/>
    <property type="molecule type" value="Genomic_DNA"/>
</dbReference>
<keyword evidence="3" id="KW-1185">Reference proteome</keyword>
<gene>
    <name evidence="2" type="ORF">EUX98_g6626</name>
</gene>
<evidence type="ECO:0000313" key="3">
    <source>
        <dbReference type="Proteomes" id="UP000308730"/>
    </source>
</evidence>
<sequence length="160" mass="17947">MPPRKRAKQKSDSEDSNSAGNIADAITSLWDVASRTSDLSIDISADLRKKLKEVLRMTQGTATQTSKVAKEEDDWNVWATSAGVIFRPDCDADDFKGLFLKKDAPCIDTDALKISDTDGADTFRCKPYLTALHDDLRSFPDDWRATRLKIDSKLSRQYLE</sequence>
<dbReference type="AlphaFoldDB" id="A0A4S4MR23"/>
<evidence type="ECO:0000313" key="2">
    <source>
        <dbReference type="EMBL" id="THH27561.1"/>
    </source>
</evidence>
<organism evidence="2 3">
    <name type="scientific">Antrodiella citrinella</name>
    <dbReference type="NCBI Taxonomy" id="2447956"/>
    <lineage>
        <taxon>Eukaryota</taxon>
        <taxon>Fungi</taxon>
        <taxon>Dikarya</taxon>
        <taxon>Basidiomycota</taxon>
        <taxon>Agaricomycotina</taxon>
        <taxon>Agaricomycetes</taxon>
        <taxon>Polyporales</taxon>
        <taxon>Steccherinaceae</taxon>
        <taxon>Antrodiella</taxon>
    </lineage>
</organism>